<gene>
    <name evidence="11" type="ORF">CS022_06705</name>
</gene>
<dbReference type="GO" id="GO:0006508">
    <property type="term" value="P:proteolysis"/>
    <property type="evidence" value="ECO:0007669"/>
    <property type="project" value="UniProtKB-KW"/>
</dbReference>
<dbReference type="InterPro" id="IPR003137">
    <property type="entry name" value="PA_domain"/>
</dbReference>
<feature type="domain" description="Chitin-binding type-3" evidence="10">
    <location>
        <begin position="577"/>
        <end position="624"/>
    </location>
</feature>
<evidence type="ECO:0000256" key="5">
    <source>
        <dbReference type="ARBA" id="ARBA00022801"/>
    </source>
</evidence>
<dbReference type="InterPro" id="IPR022398">
    <property type="entry name" value="Peptidase_S8_His-AS"/>
</dbReference>
<proteinExistence type="inferred from homology"/>
<keyword evidence="3 8" id="KW-0645">Protease</keyword>
<dbReference type="InterPro" id="IPR000209">
    <property type="entry name" value="Peptidase_S8/S53_dom"/>
</dbReference>
<dbReference type="RefSeq" id="WP_129121636.1">
    <property type="nucleotide sequence ID" value="NZ_PEIB01000005.1"/>
</dbReference>
<feature type="active site" description="Charge relay system" evidence="7 8">
    <location>
        <position position="492"/>
    </location>
</feature>
<dbReference type="InterPro" id="IPR032798">
    <property type="entry name" value="CBM_5_12_2"/>
</dbReference>
<feature type="active site" description="Charge relay system" evidence="7 8">
    <location>
        <position position="153"/>
    </location>
</feature>
<comment type="similarity">
    <text evidence="1 8">Belongs to the peptidase S8 family.</text>
</comment>
<dbReference type="Proteomes" id="UP000290287">
    <property type="component" value="Unassembled WGS sequence"/>
</dbReference>
<evidence type="ECO:0000313" key="12">
    <source>
        <dbReference type="Proteomes" id="UP000290287"/>
    </source>
</evidence>
<dbReference type="CDD" id="cd04817">
    <property type="entry name" value="PA_VapT_like"/>
    <property type="match status" value="1"/>
</dbReference>
<dbReference type="InterPro" id="IPR015500">
    <property type="entry name" value="Peptidase_S8_subtilisin-rel"/>
</dbReference>
<comment type="caution">
    <text evidence="11">The sequence shown here is derived from an EMBL/GenBank/DDBJ whole genome shotgun (WGS) entry which is preliminary data.</text>
</comment>
<keyword evidence="6 8" id="KW-0720">Serine protease</keyword>
<name>A0A4Q0YS11_9GAMM</name>
<dbReference type="Gene3D" id="3.40.50.200">
    <property type="entry name" value="Peptidase S8/S53 domain"/>
    <property type="match status" value="1"/>
</dbReference>
<keyword evidence="2" id="KW-0964">Secreted</keyword>
<keyword evidence="9" id="KW-0732">Signal</keyword>
<protein>
    <submittedName>
        <fullName evidence="11">Peptidase S8</fullName>
    </submittedName>
</protein>
<dbReference type="GO" id="GO:0005975">
    <property type="term" value="P:carbohydrate metabolic process"/>
    <property type="evidence" value="ECO:0007669"/>
    <property type="project" value="InterPro"/>
</dbReference>
<dbReference type="PROSITE" id="PS51892">
    <property type="entry name" value="SUBTILASE"/>
    <property type="match status" value="1"/>
</dbReference>
<dbReference type="GO" id="GO:0004553">
    <property type="term" value="F:hydrolase activity, hydrolyzing O-glycosyl compounds"/>
    <property type="evidence" value="ECO:0007669"/>
    <property type="project" value="InterPro"/>
</dbReference>
<dbReference type="InterPro" id="IPR003610">
    <property type="entry name" value="CBM5/12"/>
</dbReference>
<dbReference type="Pfam" id="PF00082">
    <property type="entry name" value="Peptidase_S8"/>
    <property type="match status" value="2"/>
</dbReference>
<evidence type="ECO:0000256" key="4">
    <source>
        <dbReference type="ARBA" id="ARBA00022723"/>
    </source>
</evidence>
<dbReference type="InterPro" id="IPR034202">
    <property type="entry name" value="Subtilisin_Carlsberg-like"/>
</dbReference>
<dbReference type="AlphaFoldDB" id="A0A4Q0YS11"/>
<evidence type="ECO:0000259" key="10">
    <source>
        <dbReference type="SMART" id="SM00495"/>
    </source>
</evidence>
<evidence type="ECO:0000256" key="9">
    <source>
        <dbReference type="SAM" id="SignalP"/>
    </source>
</evidence>
<feature type="chain" id="PRO_5020289526" evidence="9">
    <location>
        <begin position="30"/>
        <end position="627"/>
    </location>
</feature>
<evidence type="ECO:0000256" key="1">
    <source>
        <dbReference type="ARBA" id="ARBA00011073"/>
    </source>
</evidence>
<dbReference type="SUPFAM" id="SSF52743">
    <property type="entry name" value="Subtilisin-like"/>
    <property type="match status" value="1"/>
</dbReference>
<dbReference type="InterPro" id="IPR037045">
    <property type="entry name" value="S8pro/Inhibitor_I9_sf"/>
</dbReference>
<evidence type="ECO:0000256" key="3">
    <source>
        <dbReference type="ARBA" id="ARBA00022670"/>
    </source>
</evidence>
<dbReference type="InterPro" id="IPR036573">
    <property type="entry name" value="CBM_sf_5/12"/>
</dbReference>
<dbReference type="GO" id="GO:0005615">
    <property type="term" value="C:extracellular space"/>
    <property type="evidence" value="ECO:0007669"/>
    <property type="project" value="TreeGrafter"/>
</dbReference>
<evidence type="ECO:0000256" key="8">
    <source>
        <dbReference type="PROSITE-ProRule" id="PRU01240"/>
    </source>
</evidence>
<dbReference type="Gene3D" id="2.10.10.20">
    <property type="entry name" value="Carbohydrate-binding module superfamily 5/12"/>
    <property type="match status" value="1"/>
</dbReference>
<dbReference type="GO" id="GO:0004252">
    <property type="term" value="F:serine-type endopeptidase activity"/>
    <property type="evidence" value="ECO:0007669"/>
    <property type="project" value="UniProtKB-UniRule"/>
</dbReference>
<dbReference type="InterPro" id="IPR023828">
    <property type="entry name" value="Peptidase_S8_Ser-AS"/>
</dbReference>
<dbReference type="SMART" id="SM00495">
    <property type="entry name" value="ChtBD3"/>
    <property type="match status" value="1"/>
</dbReference>
<dbReference type="PANTHER" id="PTHR43806:SF11">
    <property type="entry name" value="CEREVISIN-RELATED"/>
    <property type="match status" value="1"/>
</dbReference>
<dbReference type="InterPro" id="IPR050131">
    <property type="entry name" value="Peptidase_S8_subtilisin-like"/>
</dbReference>
<sequence>MQVRKKSHFSGVKLSLLSLSLLASYSVAADDLTGLSEADAPVKYLVKFKDDTSSISSRISDFSQFSGSRIAQASLLQRADATDIEQLGKSSIYSVELDGDNVASLEDSIDVEYVEVDHPRFLMSDFSPWGQTTVAANLLSDVNAGNQTICIIDSGYDIAHNDLSGNVVNGTDDARSGQWDIPGANNSHGTHVAGTIAAVANDSGLVGVLPNGNVNLHIVKVFKDGKWAYSSDLVRAVQTCVDNGAKVINMSLGGKSPSRTEESSFARHHNNGVLLIAAAGNKGTSEKSYPASYDSVMSVAATDSTNRHANFSQFNPQVEISAPGEAVLSTVSVGEGVLADISVSGKSLFDRGVVPHHRLVRVDEKYQSSRIAGAVTAELAVCDTASGQFDCGDMRGKVCLVERIGNQKGKVRPEVDAVEACFNADAEAAIVYSNQQRPGLQNPFVTDDNDQFPLISVSVDRDLGKALALNVGDQVTVRVTKGGDYAYYNGTSMATPHVVGVAGLVWSYNDTCTAKDVRKALAQTAKDIGAKGRDNRTGFGLVDAVAAKNYLVDGCNGGDDSGDTGNPQCDATGINVYPDWTRNDWRGNPNHAQTGDKMVYNGAIYQAKWWTRAAPGSNSSWTHICNL</sequence>
<dbReference type="OrthoDB" id="9790784at2"/>
<dbReference type="Gene3D" id="3.50.30.30">
    <property type="match status" value="1"/>
</dbReference>
<dbReference type="PROSITE" id="PS00138">
    <property type="entry name" value="SUBTILASE_SER"/>
    <property type="match status" value="1"/>
</dbReference>
<dbReference type="PROSITE" id="PS00137">
    <property type="entry name" value="SUBTILASE_HIS"/>
    <property type="match status" value="1"/>
</dbReference>
<evidence type="ECO:0000256" key="7">
    <source>
        <dbReference type="PIRSR" id="PIRSR615500-1"/>
    </source>
</evidence>
<dbReference type="GO" id="GO:0046872">
    <property type="term" value="F:metal ion binding"/>
    <property type="evidence" value="ECO:0007669"/>
    <property type="project" value="UniProtKB-KW"/>
</dbReference>
<dbReference type="SUPFAM" id="SSF51055">
    <property type="entry name" value="Carbohydrate binding domain"/>
    <property type="match status" value="1"/>
</dbReference>
<dbReference type="InterPro" id="IPR036852">
    <property type="entry name" value="Peptidase_S8/S53_dom_sf"/>
</dbReference>
<keyword evidence="4" id="KW-0479">Metal-binding</keyword>
<dbReference type="EMBL" id="PEIB01000005">
    <property type="protein sequence ID" value="RXJ73962.1"/>
    <property type="molecule type" value="Genomic_DNA"/>
</dbReference>
<dbReference type="PANTHER" id="PTHR43806">
    <property type="entry name" value="PEPTIDASE S8"/>
    <property type="match status" value="1"/>
</dbReference>
<evidence type="ECO:0000256" key="6">
    <source>
        <dbReference type="ARBA" id="ARBA00022825"/>
    </source>
</evidence>
<keyword evidence="2" id="KW-0134">Cell wall</keyword>
<evidence type="ECO:0000313" key="11">
    <source>
        <dbReference type="EMBL" id="RXJ73962.1"/>
    </source>
</evidence>
<dbReference type="CDD" id="cd12204">
    <property type="entry name" value="CBD_like"/>
    <property type="match status" value="1"/>
</dbReference>
<keyword evidence="5 8" id="KW-0378">Hydrolase</keyword>
<dbReference type="CDD" id="cd07477">
    <property type="entry name" value="Peptidases_S8_Subtilisin_subset"/>
    <property type="match status" value="1"/>
</dbReference>
<accession>A0A4Q0YS11</accession>
<feature type="active site" description="Charge relay system" evidence="7 8">
    <location>
        <position position="188"/>
    </location>
</feature>
<dbReference type="Pfam" id="PF02225">
    <property type="entry name" value="PA"/>
    <property type="match status" value="1"/>
</dbReference>
<dbReference type="Pfam" id="PF14600">
    <property type="entry name" value="CBM_5_12_2"/>
    <property type="match status" value="1"/>
</dbReference>
<dbReference type="Gene3D" id="3.30.70.80">
    <property type="entry name" value="Peptidase S8 propeptide/proteinase inhibitor I9"/>
    <property type="match status" value="1"/>
</dbReference>
<dbReference type="PRINTS" id="PR00723">
    <property type="entry name" value="SUBTILISIN"/>
</dbReference>
<keyword evidence="12" id="KW-1185">Reference proteome</keyword>
<reference evidence="11 12" key="1">
    <citation type="submission" date="2017-10" db="EMBL/GenBank/DDBJ databases">
        <title>Nyctiphanis sp. nov., isolated from the stomach of the euphausiid Nyctiphanes simplex (Hansen, 1911) in the Gulf of California.</title>
        <authorList>
            <person name="Gomez-Gil B."/>
            <person name="Aguilar-Mendez M."/>
            <person name="Lopez-Cortes A."/>
            <person name="Gomez-Gutierrez J."/>
            <person name="Roque A."/>
            <person name="Lang E."/>
            <person name="Gonzalez-Castillo A."/>
        </authorList>
    </citation>
    <scope>NUCLEOTIDE SEQUENCE [LARGE SCALE GENOMIC DNA]</scope>
    <source>
        <strain evidence="11 12">CAIM 600</strain>
    </source>
</reference>
<evidence type="ECO:0000256" key="2">
    <source>
        <dbReference type="ARBA" id="ARBA00022512"/>
    </source>
</evidence>
<dbReference type="GO" id="GO:0030246">
    <property type="term" value="F:carbohydrate binding"/>
    <property type="evidence" value="ECO:0007669"/>
    <property type="project" value="InterPro"/>
</dbReference>
<organism evidence="11 12">
    <name type="scientific">Veronia nyctiphanis</name>
    <dbReference type="NCBI Taxonomy" id="1278244"/>
    <lineage>
        <taxon>Bacteria</taxon>
        <taxon>Pseudomonadati</taxon>
        <taxon>Pseudomonadota</taxon>
        <taxon>Gammaproteobacteria</taxon>
        <taxon>Vibrionales</taxon>
        <taxon>Vibrionaceae</taxon>
        <taxon>Veronia</taxon>
    </lineage>
</organism>
<feature type="signal peptide" evidence="9">
    <location>
        <begin position="1"/>
        <end position="29"/>
    </location>
</feature>